<evidence type="ECO:0000256" key="8">
    <source>
        <dbReference type="ARBA" id="ARBA00023136"/>
    </source>
</evidence>
<proteinExistence type="inferred from homology"/>
<evidence type="ECO:0000256" key="10">
    <source>
        <dbReference type="SAM" id="SignalP"/>
    </source>
</evidence>
<sequence length="469" mass="52637">MKTRIFALSALALSCSMAHAQEAALDYLGAQVVEGARFWGYGRGGTGTSTDKVLGLRSDLANNGFNIIETAGNPHAQTGRLGNEGNFAEFHIDYGLVLNDMNWVIKTNIATDMEKFNLDEWWVAGQGVFKSNPGAVIWVGKRYYQRYKAEILDYHMLQNDGVGAGIDDWDFGFAKFNLGITKQENGDSYGQDFCSINDPTYACDSSGRSGYRGGYHSVNTRLHGMKITDNIAAGLFFNYGFYAGSDTTLSENGSMTAKDMNPNSYQAGFQIKQGQWADFNEFVVRYSSDIGKSMTQDWLDTPSTQIGAFFQGMQELGDSFRLQYALVYEGQKFDDEALKRNLVSIDKSDWGNITIRPTYIWDDRFSTDLELSYDQIKLNAREGYGESGTNSSYKVTLSQNVHIGGTFWDRPVLRFFVTYGQSDTQTTVYNNRHGEGVENPSWEWRHNPYVTEKGKNSATTVGAQFETWW</sequence>
<keyword evidence="3" id="KW-0813">Transport</keyword>
<feature type="signal peptide" evidence="10">
    <location>
        <begin position="1"/>
        <end position="20"/>
    </location>
</feature>
<dbReference type="InterPro" id="IPR036998">
    <property type="entry name" value="Porin_LamB_sf"/>
</dbReference>
<evidence type="ECO:0000256" key="9">
    <source>
        <dbReference type="ARBA" id="ARBA00023237"/>
    </source>
</evidence>
<keyword evidence="4" id="KW-1134">Transmembrane beta strand</keyword>
<evidence type="ECO:0000256" key="6">
    <source>
        <dbReference type="ARBA" id="ARBA00023065"/>
    </source>
</evidence>
<comment type="similarity">
    <text evidence="2">Belongs to the porin LamB (TC 1.B.3) family.</text>
</comment>
<dbReference type="GO" id="GO:0046930">
    <property type="term" value="C:pore complex"/>
    <property type="evidence" value="ECO:0007669"/>
    <property type="project" value="UniProtKB-KW"/>
</dbReference>
<dbReference type="GO" id="GO:0015288">
    <property type="term" value="F:porin activity"/>
    <property type="evidence" value="ECO:0007669"/>
    <property type="project" value="UniProtKB-KW"/>
</dbReference>
<dbReference type="Gene3D" id="2.40.170.10">
    <property type="entry name" value="Porin, LamB type"/>
    <property type="match status" value="1"/>
</dbReference>
<dbReference type="STRING" id="1331007.AALB_3525"/>
<evidence type="ECO:0000256" key="4">
    <source>
        <dbReference type="ARBA" id="ARBA00022452"/>
    </source>
</evidence>
<dbReference type="PROSITE" id="PS51257">
    <property type="entry name" value="PROKAR_LIPOPROTEIN"/>
    <property type="match status" value="1"/>
</dbReference>
<dbReference type="InterPro" id="IPR050286">
    <property type="entry name" value="G_neg_Bact_CarbUptk_Porin"/>
</dbReference>
<keyword evidence="9" id="KW-0998">Cell outer membrane</keyword>
<dbReference type="Proteomes" id="UP000014461">
    <property type="component" value="Unassembled WGS sequence"/>
</dbReference>
<dbReference type="EMBL" id="BARX01000027">
    <property type="protein sequence ID" value="GAD03445.1"/>
    <property type="molecule type" value="Genomic_DNA"/>
</dbReference>
<protein>
    <submittedName>
        <fullName evidence="11">Hypothetical maltoporin</fullName>
    </submittedName>
</protein>
<evidence type="ECO:0000313" key="11">
    <source>
        <dbReference type="EMBL" id="GAD03445.1"/>
    </source>
</evidence>
<keyword evidence="8" id="KW-0472">Membrane</keyword>
<dbReference type="PANTHER" id="PTHR38762:SF1">
    <property type="entry name" value="CRYPTIC OUTER MEMBRANE PORIN BGLH-RELATED"/>
    <property type="match status" value="1"/>
</dbReference>
<keyword evidence="7" id="KW-0626">Porin</keyword>
<evidence type="ECO:0000313" key="12">
    <source>
        <dbReference type="Proteomes" id="UP000014461"/>
    </source>
</evidence>
<dbReference type="Pfam" id="PF02264">
    <property type="entry name" value="LamB"/>
    <property type="match status" value="1"/>
</dbReference>
<evidence type="ECO:0000256" key="2">
    <source>
        <dbReference type="ARBA" id="ARBA00007055"/>
    </source>
</evidence>
<evidence type="ECO:0000256" key="3">
    <source>
        <dbReference type="ARBA" id="ARBA00022448"/>
    </source>
</evidence>
<dbReference type="RefSeq" id="WP_016403212.1">
    <property type="nucleotide sequence ID" value="NZ_BARX01000027.1"/>
</dbReference>
<dbReference type="InterPro" id="IPR003192">
    <property type="entry name" value="Porin_LamB"/>
</dbReference>
<keyword evidence="6" id="KW-0406">Ion transport</keyword>
<comment type="caution">
    <text evidence="11">The sequence shown here is derived from an EMBL/GenBank/DDBJ whole genome shotgun (WGS) entry which is preliminary data.</text>
</comment>
<name>R9PQ67_AGAAL</name>
<comment type="subcellular location">
    <subcellularLocation>
        <location evidence="1">Cell outer membrane</location>
        <topology evidence="1">Multi-pass membrane protein</topology>
    </subcellularLocation>
</comment>
<keyword evidence="10" id="KW-0732">Signal</keyword>
<dbReference type="GO" id="GO:0006811">
    <property type="term" value="P:monoatomic ion transport"/>
    <property type="evidence" value="ECO:0007669"/>
    <property type="project" value="UniProtKB-KW"/>
</dbReference>
<keyword evidence="12" id="KW-1185">Reference proteome</keyword>
<gene>
    <name evidence="11" type="ORF">AALB_3525</name>
</gene>
<reference evidence="11" key="1">
    <citation type="journal article" date="2013" name="Genome Announc.">
        <title>Draft Genome Sequence of Agarivorans albus Strain MKT 106T, an Agarolytic Marine Bacterium.</title>
        <authorList>
            <person name="Yasuike M."/>
            <person name="Nakamura Y."/>
            <person name="Kai W."/>
            <person name="Fujiwara A."/>
            <person name="Fukui Y."/>
            <person name="Satomi M."/>
            <person name="Sano M."/>
        </authorList>
    </citation>
    <scope>NUCLEOTIDE SEQUENCE [LARGE SCALE GENOMIC DNA]</scope>
</reference>
<dbReference type="PANTHER" id="PTHR38762">
    <property type="entry name" value="CRYPTIC OUTER MEMBRANE PORIN BGLH-RELATED"/>
    <property type="match status" value="1"/>
</dbReference>
<evidence type="ECO:0000256" key="1">
    <source>
        <dbReference type="ARBA" id="ARBA00004571"/>
    </source>
</evidence>
<dbReference type="GO" id="GO:0015774">
    <property type="term" value="P:polysaccharide transport"/>
    <property type="evidence" value="ECO:0007669"/>
    <property type="project" value="TreeGrafter"/>
</dbReference>
<organism evidence="11 12">
    <name type="scientific">Agarivorans albus MKT 106</name>
    <dbReference type="NCBI Taxonomy" id="1331007"/>
    <lineage>
        <taxon>Bacteria</taxon>
        <taxon>Pseudomonadati</taxon>
        <taxon>Pseudomonadota</taxon>
        <taxon>Gammaproteobacteria</taxon>
        <taxon>Alteromonadales</taxon>
        <taxon>Alteromonadaceae</taxon>
        <taxon>Agarivorans</taxon>
    </lineage>
</organism>
<dbReference type="GO" id="GO:0015144">
    <property type="term" value="F:carbohydrate transmembrane transporter activity"/>
    <property type="evidence" value="ECO:0007669"/>
    <property type="project" value="TreeGrafter"/>
</dbReference>
<evidence type="ECO:0000256" key="5">
    <source>
        <dbReference type="ARBA" id="ARBA00022692"/>
    </source>
</evidence>
<evidence type="ECO:0000256" key="7">
    <source>
        <dbReference type="ARBA" id="ARBA00023114"/>
    </source>
</evidence>
<feature type="chain" id="PRO_5004488251" evidence="10">
    <location>
        <begin position="21"/>
        <end position="469"/>
    </location>
</feature>
<dbReference type="AlphaFoldDB" id="R9PQ67"/>
<dbReference type="GO" id="GO:0009279">
    <property type="term" value="C:cell outer membrane"/>
    <property type="evidence" value="ECO:0007669"/>
    <property type="project" value="UniProtKB-SubCell"/>
</dbReference>
<accession>R9PQ67</accession>
<keyword evidence="5" id="KW-0812">Transmembrane</keyword>
<dbReference type="SUPFAM" id="SSF56935">
    <property type="entry name" value="Porins"/>
    <property type="match status" value="1"/>
</dbReference>